<dbReference type="EMBL" id="LT963352">
    <property type="protein sequence ID" value="SOR80555.1"/>
    <property type="molecule type" value="Genomic_DNA"/>
</dbReference>
<evidence type="ECO:0000313" key="3">
    <source>
        <dbReference type="Proteomes" id="UP000235464"/>
    </source>
</evidence>
<name>A0A2N9BB29_STRCX</name>
<keyword evidence="1" id="KW-0472">Membrane</keyword>
<reference evidence="3" key="1">
    <citation type="submission" date="2017-11" db="EMBL/GenBank/DDBJ databases">
        <authorList>
            <person name="Wibberg D."/>
        </authorList>
    </citation>
    <scope>NUCLEOTIDE SEQUENCE [LARGE SCALE GENOMIC DNA]</scope>
</reference>
<dbReference type="Proteomes" id="UP000235464">
    <property type="component" value="Chromosome I"/>
</dbReference>
<keyword evidence="1" id="KW-0812">Transmembrane</keyword>
<proteinExistence type="predicted"/>
<organism evidence="2 3">
    <name type="scientific">Streptomyces chartreusis NRRL 3882</name>
    <dbReference type="NCBI Taxonomy" id="1079985"/>
    <lineage>
        <taxon>Bacteria</taxon>
        <taxon>Bacillati</taxon>
        <taxon>Actinomycetota</taxon>
        <taxon>Actinomycetes</taxon>
        <taxon>Kitasatosporales</taxon>
        <taxon>Streptomycetaceae</taxon>
        <taxon>Streptomyces</taxon>
    </lineage>
</organism>
<keyword evidence="1" id="KW-1133">Transmembrane helix</keyword>
<protein>
    <submittedName>
        <fullName evidence="2">Uncharacterized protein</fullName>
    </submittedName>
</protein>
<evidence type="ECO:0000256" key="1">
    <source>
        <dbReference type="SAM" id="Phobius"/>
    </source>
</evidence>
<feature type="transmembrane region" description="Helical" evidence="1">
    <location>
        <begin position="6"/>
        <end position="27"/>
    </location>
</feature>
<accession>A0A2N9BB29</accession>
<dbReference type="AlphaFoldDB" id="A0A2N9BB29"/>
<gene>
    <name evidence="2" type="ORF">SCNRRL3882_4010</name>
</gene>
<evidence type="ECO:0000313" key="2">
    <source>
        <dbReference type="EMBL" id="SOR80555.1"/>
    </source>
</evidence>
<sequence length="63" mass="6621">MHDGWTGIVVGVISSVTFIVTLSLHAVSGIAERAAETVRALKTAKAEIQRPATDGDDTSDKAR</sequence>
<keyword evidence="3" id="KW-1185">Reference proteome</keyword>